<proteinExistence type="predicted"/>
<dbReference type="PANTHER" id="PTHR43682:SF1">
    <property type="entry name" value="LACTATE UTILIZATION PROTEIN C"/>
    <property type="match status" value="1"/>
</dbReference>
<dbReference type="RefSeq" id="WP_073398875.1">
    <property type="nucleotide sequence ID" value="NZ_FQTV01000002.1"/>
</dbReference>
<gene>
    <name evidence="2" type="ORF">SAMN05444405_10255</name>
</gene>
<dbReference type="EMBL" id="FQTV01000002">
    <property type="protein sequence ID" value="SHE54811.1"/>
    <property type="molecule type" value="Genomic_DNA"/>
</dbReference>
<dbReference type="InterPro" id="IPR024185">
    <property type="entry name" value="FTHF_cligase-like_sf"/>
</dbReference>
<dbReference type="SUPFAM" id="SSF100950">
    <property type="entry name" value="NagB/RpiA/CoA transferase-like"/>
    <property type="match status" value="1"/>
</dbReference>
<evidence type="ECO:0000313" key="2">
    <source>
        <dbReference type="EMBL" id="SHE54811.1"/>
    </source>
</evidence>
<dbReference type="InterPro" id="IPR003741">
    <property type="entry name" value="LUD_dom"/>
</dbReference>
<keyword evidence="3" id="KW-1185">Reference proteome</keyword>
<evidence type="ECO:0000313" key="3">
    <source>
        <dbReference type="Proteomes" id="UP000184509"/>
    </source>
</evidence>
<dbReference type="InterPro" id="IPR037171">
    <property type="entry name" value="NagB/RpiA_transferase-like"/>
</dbReference>
<dbReference type="STRING" id="1297750.SAMN05444405_10255"/>
<dbReference type="Proteomes" id="UP000184509">
    <property type="component" value="Unassembled WGS sequence"/>
</dbReference>
<reference evidence="2 3" key="1">
    <citation type="submission" date="2016-11" db="EMBL/GenBank/DDBJ databases">
        <authorList>
            <person name="Jaros S."/>
            <person name="Januszkiewicz K."/>
            <person name="Wedrychowicz H."/>
        </authorList>
    </citation>
    <scope>NUCLEOTIDE SEQUENCE [LARGE SCALE GENOMIC DNA]</scope>
    <source>
        <strain evidence="2 3">DSM 26991</strain>
    </source>
</reference>
<protein>
    <submittedName>
        <fullName evidence="2">L-lactate dehydrogenase complex protein LldG</fullName>
    </submittedName>
</protein>
<dbReference type="Pfam" id="PF02589">
    <property type="entry name" value="LUD_dom"/>
    <property type="match status" value="1"/>
</dbReference>
<dbReference type="OrthoDB" id="9794157at2"/>
<feature type="domain" description="LUD" evidence="1">
    <location>
        <begin position="89"/>
        <end position="190"/>
    </location>
</feature>
<evidence type="ECO:0000259" key="1">
    <source>
        <dbReference type="Pfam" id="PF02589"/>
    </source>
</evidence>
<dbReference type="Gene3D" id="3.40.50.10420">
    <property type="entry name" value="NagB/RpiA/CoA transferase-like"/>
    <property type="match status" value="1"/>
</dbReference>
<dbReference type="PANTHER" id="PTHR43682">
    <property type="entry name" value="LACTATE UTILIZATION PROTEIN C"/>
    <property type="match status" value="1"/>
</dbReference>
<accession>A0A1M4UD73</accession>
<dbReference type="AlphaFoldDB" id="A0A1M4UD73"/>
<sequence length="191" mass="21107">MNSKEQILNNIRQHNLEQYDMPVIELDAIQFPDKINQFIEVSKAVGGNAVLLKEGEDINQLIAELYPDAKTIASNVPDINSTMDPDSVNNPRELNGVNLGIVEGAFGVAENGTVWIPQHVKERALYFIADSLVILLDKESLVDTMHEAYKRQQFNDYGFGVFISGPSKTADIEQALVKGAHGAKEVTVILK</sequence>
<name>A0A1M4UD73_9BACE</name>
<organism evidence="2 3">
    <name type="scientific">Bacteroides luti</name>
    <dbReference type="NCBI Taxonomy" id="1297750"/>
    <lineage>
        <taxon>Bacteria</taxon>
        <taxon>Pseudomonadati</taxon>
        <taxon>Bacteroidota</taxon>
        <taxon>Bacteroidia</taxon>
        <taxon>Bacteroidales</taxon>
        <taxon>Bacteroidaceae</taxon>
        <taxon>Bacteroides</taxon>
    </lineage>
</organism>